<accession>A0A5N6WGQ2</accession>
<dbReference type="AlphaFoldDB" id="A0A5N6WGQ2"/>
<name>A0A5N6WGQ2_9EURO</name>
<keyword evidence="3" id="KW-1185">Reference proteome</keyword>
<evidence type="ECO:0000313" key="3">
    <source>
        <dbReference type="Proteomes" id="UP000325433"/>
    </source>
</evidence>
<gene>
    <name evidence="2" type="ORF">BDV41DRAFT_791</name>
</gene>
<feature type="region of interest" description="Disordered" evidence="1">
    <location>
        <begin position="87"/>
        <end position="153"/>
    </location>
</feature>
<sequence>MADYKRIIRSSPHTLLVGKDHTRLTIHIAAVQHISESLYKHICDDSMKSPADVTVLEDVEAETFIGFCEYVYTGTYVTADFAPTEHNEDGLSLETQEAPGGGRSRMDSEIVLTPGSEPELEPCCAEPEPELAPEPEPVPEPYYSEPEPAPEPC</sequence>
<evidence type="ECO:0008006" key="4">
    <source>
        <dbReference type="Google" id="ProtNLM"/>
    </source>
</evidence>
<dbReference type="EMBL" id="ML738292">
    <property type="protein sequence ID" value="KAE8320041.1"/>
    <property type="molecule type" value="Genomic_DNA"/>
</dbReference>
<reference evidence="3" key="1">
    <citation type="submission" date="2019-04" db="EMBL/GenBank/DDBJ databases">
        <title>Friends and foes A comparative genomics studyof 23 Aspergillus species from section Flavi.</title>
        <authorList>
            <consortium name="DOE Joint Genome Institute"/>
            <person name="Kjaerbolling I."/>
            <person name="Vesth T."/>
            <person name="Frisvad J.C."/>
            <person name="Nybo J.L."/>
            <person name="Theobald S."/>
            <person name="Kildgaard S."/>
            <person name="Isbrandt T."/>
            <person name="Kuo A."/>
            <person name="Sato A."/>
            <person name="Lyhne E.K."/>
            <person name="Kogle M.E."/>
            <person name="Wiebenga A."/>
            <person name="Kun R.S."/>
            <person name="Lubbers R.J."/>
            <person name="Makela M.R."/>
            <person name="Barry K."/>
            <person name="Chovatia M."/>
            <person name="Clum A."/>
            <person name="Daum C."/>
            <person name="Haridas S."/>
            <person name="He G."/>
            <person name="LaButti K."/>
            <person name="Lipzen A."/>
            <person name="Mondo S."/>
            <person name="Riley R."/>
            <person name="Salamov A."/>
            <person name="Simmons B.A."/>
            <person name="Magnuson J.K."/>
            <person name="Henrissat B."/>
            <person name="Mortensen U.H."/>
            <person name="Larsen T.O."/>
            <person name="Devries R.P."/>
            <person name="Grigoriev I.V."/>
            <person name="Machida M."/>
            <person name="Baker S.E."/>
            <person name="Andersen M.R."/>
        </authorList>
    </citation>
    <scope>NUCLEOTIDE SEQUENCE [LARGE SCALE GENOMIC DNA]</scope>
    <source>
        <strain evidence="3">CBS 130015</strain>
    </source>
</reference>
<protein>
    <recommendedName>
        <fullName evidence="4">BTB domain-containing protein</fullName>
    </recommendedName>
</protein>
<proteinExistence type="predicted"/>
<dbReference type="Proteomes" id="UP000325433">
    <property type="component" value="Unassembled WGS sequence"/>
</dbReference>
<organism evidence="2 3">
    <name type="scientific">Aspergillus transmontanensis</name>
    <dbReference type="NCBI Taxonomy" id="1034304"/>
    <lineage>
        <taxon>Eukaryota</taxon>
        <taxon>Fungi</taxon>
        <taxon>Dikarya</taxon>
        <taxon>Ascomycota</taxon>
        <taxon>Pezizomycotina</taxon>
        <taxon>Eurotiomycetes</taxon>
        <taxon>Eurotiomycetidae</taxon>
        <taxon>Eurotiales</taxon>
        <taxon>Aspergillaceae</taxon>
        <taxon>Aspergillus</taxon>
        <taxon>Aspergillus subgen. Circumdati</taxon>
    </lineage>
</organism>
<evidence type="ECO:0000256" key="1">
    <source>
        <dbReference type="SAM" id="MobiDB-lite"/>
    </source>
</evidence>
<evidence type="ECO:0000313" key="2">
    <source>
        <dbReference type="EMBL" id="KAE8320041.1"/>
    </source>
</evidence>